<evidence type="ECO:0000313" key="5">
    <source>
        <dbReference type="Proteomes" id="UP001226762"/>
    </source>
</evidence>
<evidence type="ECO:0000313" key="4">
    <source>
        <dbReference type="EMBL" id="MDQ2089771.1"/>
    </source>
</evidence>
<keyword evidence="5" id="KW-1185">Reference proteome</keyword>
<comment type="catalytic activity">
    <reaction evidence="1">
        <text>2-hydroxychromene-2-carboxylate = (3E)-4-(2-hydroxyphenyl)-2-oxobut-3-enoate</text>
        <dbReference type="Rhea" id="RHEA:27401"/>
        <dbReference type="ChEBI" id="CHEBI:59350"/>
        <dbReference type="ChEBI" id="CHEBI:59353"/>
        <dbReference type="EC" id="5.99.1.4"/>
    </reaction>
</comment>
<dbReference type="CDD" id="cd03022">
    <property type="entry name" value="DsbA_HCCA_Iso"/>
    <property type="match status" value="1"/>
</dbReference>
<name>A0AAE3WB79_9RHOB</name>
<keyword evidence="1 4" id="KW-0413">Isomerase</keyword>
<dbReference type="InterPro" id="IPR001853">
    <property type="entry name" value="DSBA-like_thioredoxin_dom"/>
</dbReference>
<accession>A0AAE3WB79</accession>
<reference evidence="4" key="2">
    <citation type="submission" date="2023-02" db="EMBL/GenBank/DDBJ databases">
        <title>'Rhodoalgimonas zhirmunskyi' gen. nov., isolated from a red alga.</title>
        <authorList>
            <person name="Nedashkovskaya O.I."/>
            <person name="Otstavnykh N.Y."/>
            <person name="Bystritskaya E.P."/>
            <person name="Balabanova L.A."/>
            <person name="Isaeva M.P."/>
        </authorList>
    </citation>
    <scope>NUCLEOTIDE SEQUENCE</scope>
    <source>
        <strain evidence="4">KCTC 52189</strain>
    </source>
</reference>
<dbReference type="PANTHER" id="PTHR42943">
    <property type="entry name" value="GLUTATHIONE S-TRANSFERASE KAPPA"/>
    <property type="match status" value="1"/>
</dbReference>
<dbReference type="EMBL" id="JANHAX010000002">
    <property type="protein sequence ID" value="MDQ2089771.1"/>
    <property type="molecule type" value="Genomic_DNA"/>
</dbReference>
<feature type="domain" description="DSBA-like thioredoxin" evidence="3">
    <location>
        <begin position="5"/>
        <end position="192"/>
    </location>
</feature>
<dbReference type="EC" id="5.99.1.4" evidence="1"/>
<evidence type="ECO:0000256" key="1">
    <source>
        <dbReference type="PIRNR" id="PIRNR006386"/>
    </source>
</evidence>
<dbReference type="PIRSF" id="PIRSF006386">
    <property type="entry name" value="HCCAis_GSTk"/>
    <property type="match status" value="1"/>
</dbReference>
<dbReference type="GO" id="GO:0018845">
    <property type="term" value="F:2-hydroxychromene-2-carboxylate isomerase activity"/>
    <property type="evidence" value="ECO:0007669"/>
    <property type="project" value="UniProtKB-UniRule"/>
</dbReference>
<dbReference type="PANTHER" id="PTHR42943:SF2">
    <property type="entry name" value="GLUTATHIONE S-TRANSFERASE KAPPA 1"/>
    <property type="match status" value="1"/>
</dbReference>
<dbReference type="Gene3D" id="3.40.30.10">
    <property type="entry name" value="Glutaredoxin"/>
    <property type="match status" value="1"/>
</dbReference>
<evidence type="ECO:0000259" key="3">
    <source>
        <dbReference type="Pfam" id="PF01323"/>
    </source>
</evidence>
<proteinExistence type="inferred from homology"/>
<dbReference type="GO" id="GO:0006749">
    <property type="term" value="P:glutathione metabolic process"/>
    <property type="evidence" value="ECO:0007669"/>
    <property type="project" value="TreeGrafter"/>
</dbReference>
<dbReference type="InterPro" id="IPR014440">
    <property type="entry name" value="HCCAis_GSTk"/>
</dbReference>
<dbReference type="InterPro" id="IPR044087">
    <property type="entry name" value="NahD-like"/>
</dbReference>
<dbReference type="GO" id="GO:0004602">
    <property type="term" value="F:glutathione peroxidase activity"/>
    <property type="evidence" value="ECO:0007669"/>
    <property type="project" value="TreeGrafter"/>
</dbReference>
<dbReference type="Proteomes" id="UP001226762">
    <property type="component" value="Unassembled WGS sequence"/>
</dbReference>
<comment type="similarity">
    <text evidence="1">Belongs to the GST superfamily. NadH family.</text>
</comment>
<protein>
    <recommendedName>
        <fullName evidence="1">2-hydroxychromene-2-carboxylate isomerase</fullName>
        <ecNumber evidence="1">5.99.1.4</ecNumber>
    </recommendedName>
</protein>
<feature type="active site" description="Nucleophile" evidence="2">
    <location>
        <position position="12"/>
    </location>
</feature>
<dbReference type="SUPFAM" id="SSF52833">
    <property type="entry name" value="Thioredoxin-like"/>
    <property type="match status" value="1"/>
</dbReference>
<evidence type="ECO:0000256" key="2">
    <source>
        <dbReference type="PIRSR" id="PIRSR006386-1"/>
    </source>
</evidence>
<organism evidence="4 5">
    <name type="scientific">Marimonas arenosa</name>
    <dbReference type="NCBI Taxonomy" id="1795305"/>
    <lineage>
        <taxon>Bacteria</taxon>
        <taxon>Pseudomonadati</taxon>
        <taxon>Pseudomonadota</taxon>
        <taxon>Alphaproteobacteria</taxon>
        <taxon>Rhodobacterales</taxon>
        <taxon>Paracoccaceae</taxon>
        <taxon>Marimonas</taxon>
    </lineage>
</organism>
<dbReference type="RefSeq" id="WP_306735041.1">
    <property type="nucleotide sequence ID" value="NZ_JANHAX010000002.1"/>
</dbReference>
<dbReference type="GO" id="GO:0004364">
    <property type="term" value="F:glutathione transferase activity"/>
    <property type="evidence" value="ECO:0007669"/>
    <property type="project" value="TreeGrafter"/>
</dbReference>
<dbReference type="Pfam" id="PF01323">
    <property type="entry name" value="DSBA"/>
    <property type="match status" value="1"/>
</dbReference>
<dbReference type="GO" id="GO:1901170">
    <property type="term" value="P:naphthalene catabolic process"/>
    <property type="evidence" value="ECO:0007669"/>
    <property type="project" value="InterPro"/>
</dbReference>
<comment type="caution">
    <text evidence="4">The sequence shown here is derived from an EMBL/GenBank/DDBJ whole genome shotgun (WGS) entry which is preliminary data.</text>
</comment>
<gene>
    <name evidence="4" type="ORF">NO357_07665</name>
</gene>
<dbReference type="InterPro" id="IPR051924">
    <property type="entry name" value="GST_Kappa/NadH"/>
</dbReference>
<reference evidence="4" key="1">
    <citation type="submission" date="2022-07" db="EMBL/GenBank/DDBJ databases">
        <authorList>
            <person name="Otstavnykh N."/>
            <person name="Isaeva M."/>
            <person name="Bystritskaya E."/>
        </authorList>
    </citation>
    <scope>NUCLEOTIDE SEQUENCE</scope>
    <source>
        <strain evidence="4">KCTC 52189</strain>
    </source>
</reference>
<dbReference type="InterPro" id="IPR036249">
    <property type="entry name" value="Thioredoxin-like_sf"/>
</dbReference>
<dbReference type="AlphaFoldDB" id="A0AAE3WB79"/>
<sequence length="200" mass="21599">MPGMTFWFEFASTYSYLAAMRIGPLARDAGVEVRWRPFLLGPTFRAQGWNTSPFNIYAAKGRNMWRDVERQAAGLGLPPVVRPDPFPQNGLLAARTATFGEGAAWGPGFVRAVFTAEFAEGRDISDPAGLAALLDGLGQPGHEILARAGTDQSVKDRLRLVTDDAQAQGIFGAPSFVPDDGELFWGNDRLEEALAWAAAG</sequence>